<name>A0A4Q9R4Y4_9GAMM</name>
<dbReference type="InterPro" id="IPR050595">
    <property type="entry name" value="Bact_response_regulator"/>
</dbReference>
<dbReference type="Pfam" id="PF00072">
    <property type="entry name" value="Response_reg"/>
    <property type="match status" value="1"/>
</dbReference>
<feature type="modified residue" description="4-aspartylphosphate" evidence="4">
    <location>
        <position position="248"/>
    </location>
</feature>
<dbReference type="Proteomes" id="UP000292639">
    <property type="component" value="Unassembled WGS sequence"/>
</dbReference>
<dbReference type="SUPFAM" id="SSF55785">
    <property type="entry name" value="PYP-like sensor domain (PAS domain)"/>
    <property type="match status" value="1"/>
</dbReference>
<comment type="catalytic activity">
    <reaction evidence="1">
        <text>ATP + protein L-histidine = ADP + protein N-phospho-L-histidine.</text>
        <dbReference type="EC" id="2.7.13.3"/>
    </reaction>
</comment>
<dbReference type="CDD" id="cd00082">
    <property type="entry name" value="HisKA"/>
    <property type="match status" value="1"/>
</dbReference>
<dbReference type="AlphaFoldDB" id="A0A4Q9R4Y4"/>
<organism evidence="6 7">
    <name type="scientific">Stutzerimonas kirkiae</name>
    <dbReference type="NCBI Taxonomy" id="2211392"/>
    <lineage>
        <taxon>Bacteria</taxon>
        <taxon>Pseudomonadati</taxon>
        <taxon>Pseudomonadota</taxon>
        <taxon>Gammaproteobacteria</taxon>
        <taxon>Pseudomonadales</taxon>
        <taxon>Pseudomonadaceae</taxon>
        <taxon>Stutzerimonas</taxon>
    </lineage>
</organism>
<gene>
    <name evidence="6" type="ORF">DNJ96_13005</name>
</gene>
<accession>A0A4Q9R4Y4</accession>
<evidence type="ECO:0000256" key="3">
    <source>
        <dbReference type="ARBA" id="ARBA00022553"/>
    </source>
</evidence>
<dbReference type="Pfam" id="PF00512">
    <property type="entry name" value="HisKA"/>
    <property type="match status" value="1"/>
</dbReference>
<dbReference type="GO" id="GO:0000155">
    <property type="term" value="F:phosphorelay sensor kinase activity"/>
    <property type="evidence" value="ECO:0007669"/>
    <property type="project" value="InterPro"/>
</dbReference>
<dbReference type="InterPro" id="IPR035965">
    <property type="entry name" value="PAS-like_dom_sf"/>
</dbReference>
<keyword evidence="7" id="KW-1185">Reference proteome</keyword>
<dbReference type="SUPFAM" id="SSF52172">
    <property type="entry name" value="CheY-like"/>
    <property type="match status" value="1"/>
</dbReference>
<reference evidence="6 7" key="1">
    <citation type="submission" date="2018-06" db="EMBL/GenBank/DDBJ databases">
        <title>Three novel Pseudomonas species isolated from symptomatic oak.</title>
        <authorList>
            <person name="Bueno-Gonzalez V."/>
            <person name="Brady C."/>
        </authorList>
    </citation>
    <scope>NUCLEOTIDE SEQUENCE [LARGE SCALE GENOMIC DNA]</scope>
    <source>
        <strain evidence="6 7">P17C</strain>
    </source>
</reference>
<dbReference type="InterPro" id="IPR003661">
    <property type="entry name" value="HisK_dim/P_dom"/>
</dbReference>
<dbReference type="RefSeq" id="WP_131185939.1">
    <property type="nucleotide sequence ID" value="NZ_QJUO01000040.1"/>
</dbReference>
<dbReference type="InterPro" id="IPR011006">
    <property type="entry name" value="CheY-like_superfamily"/>
</dbReference>
<evidence type="ECO:0000313" key="6">
    <source>
        <dbReference type="EMBL" id="TBU94553.1"/>
    </source>
</evidence>
<evidence type="ECO:0000256" key="4">
    <source>
        <dbReference type="PROSITE-ProRule" id="PRU00169"/>
    </source>
</evidence>
<protein>
    <recommendedName>
        <fullName evidence="2">histidine kinase</fullName>
        <ecNumber evidence="2">2.7.13.3</ecNumber>
    </recommendedName>
</protein>
<dbReference type="EMBL" id="QJUP01000018">
    <property type="protein sequence ID" value="TBU94553.1"/>
    <property type="molecule type" value="Genomic_DNA"/>
</dbReference>
<dbReference type="SMART" id="SM00448">
    <property type="entry name" value="REC"/>
    <property type="match status" value="1"/>
</dbReference>
<evidence type="ECO:0000256" key="2">
    <source>
        <dbReference type="ARBA" id="ARBA00012438"/>
    </source>
</evidence>
<dbReference type="Gene3D" id="3.30.450.20">
    <property type="entry name" value="PAS domain"/>
    <property type="match status" value="1"/>
</dbReference>
<evidence type="ECO:0000313" key="7">
    <source>
        <dbReference type="Proteomes" id="UP000292639"/>
    </source>
</evidence>
<dbReference type="InterPro" id="IPR036097">
    <property type="entry name" value="HisK_dim/P_sf"/>
</dbReference>
<evidence type="ECO:0000256" key="1">
    <source>
        <dbReference type="ARBA" id="ARBA00000085"/>
    </source>
</evidence>
<feature type="domain" description="Response regulatory" evidence="5">
    <location>
        <begin position="199"/>
        <end position="310"/>
    </location>
</feature>
<comment type="caution">
    <text evidence="6">The sequence shown here is derived from an EMBL/GenBank/DDBJ whole genome shotgun (WGS) entry which is preliminary data.</text>
</comment>
<sequence>MLQEANYEGAFRASTHPCALLDTHLLVIDANPAYLALVGQSLPQIRGRALRDVLSAGALRCEPGRLAGLLASCERALAERMPDTSVGDGFSHVPIFDRHGRVETLLQTLDKHFIPSGKTLAGVAHELNNLLQVIGGNLQLLMRSLSADDSTRRRLSQAGSAVDAAADLLRDVRQGVAQARAIAQPVCPADECGPLSSLRILFVEDDPTLRMLAGEVMTELGHEVCLSESAEEALEQLSRQPFDVLLTDVGLAGMSGLDLVREVRRQGQRLTLVIASGSLVDIDHEGLEGVRTMVKPYDIHQVRTLLDTIQAGA</sequence>
<dbReference type="SUPFAM" id="SSF47384">
    <property type="entry name" value="Homodimeric domain of signal transducing histidine kinase"/>
    <property type="match status" value="1"/>
</dbReference>
<dbReference type="PANTHER" id="PTHR44591">
    <property type="entry name" value="STRESS RESPONSE REGULATOR PROTEIN 1"/>
    <property type="match status" value="1"/>
</dbReference>
<keyword evidence="3 4" id="KW-0597">Phosphoprotein</keyword>
<dbReference type="Gene3D" id="1.10.287.130">
    <property type="match status" value="1"/>
</dbReference>
<dbReference type="PROSITE" id="PS50110">
    <property type="entry name" value="RESPONSE_REGULATORY"/>
    <property type="match status" value="1"/>
</dbReference>
<dbReference type="EC" id="2.7.13.3" evidence="2"/>
<dbReference type="PANTHER" id="PTHR44591:SF3">
    <property type="entry name" value="RESPONSE REGULATORY DOMAIN-CONTAINING PROTEIN"/>
    <property type="match status" value="1"/>
</dbReference>
<dbReference type="InterPro" id="IPR001789">
    <property type="entry name" value="Sig_transdc_resp-reg_receiver"/>
</dbReference>
<evidence type="ECO:0000259" key="5">
    <source>
        <dbReference type="PROSITE" id="PS50110"/>
    </source>
</evidence>
<dbReference type="Gene3D" id="3.40.50.2300">
    <property type="match status" value="1"/>
</dbReference>
<proteinExistence type="predicted"/>